<dbReference type="RefSeq" id="WP_092425676.1">
    <property type="nucleotide sequence ID" value="NZ_FPCK01000003.1"/>
</dbReference>
<comment type="similarity">
    <text evidence="2">Belongs to the CPA3 antiporters (TC 2.A.63) subunit C family.</text>
</comment>
<proteinExistence type="inferred from homology"/>
<dbReference type="Proteomes" id="UP000199074">
    <property type="component" value="Unassembled WGS sequence"/>
</dbReference>
<name>A0A1I7NRQ9_9HYPH</name>
<evidence type="ECO:0000256" key="1">
    <source>
        <dbReference type="ARBA" id="ARBA00004651"/>
    </source>
</evidence>
<keyword evidence="3" id="KW-1003">Cell membrane</keyword>
<dbReference type="InterPro" id="IPR050601">
    <property type="entry name" value="CPA3_antiporter_subunitC"/>
</dbReference>
<dbReference type="PANTHER" id="PTHR34583">
    <property type="entry name" value="ANTIPORTER SUBUNIT MNHC2-RELATED"/>
    <property type="match status" value="1"/>
</dbReference>
<evidence type="ECO:0000256" key="5">
    <source>
        <dbReference type="ARBA" id="ARBA00022989"/>
    </source>
</evidence>
<evidence type="ECO:0000256" key="2">
    <source>
        <dbReference type="ARBA" id="ARBA00010388"/>
    </source>
</evidence>
<evidence type="ECO:0000256" key="3">
    <source>
        <dbReference type="ARBA" id="ARBA00022475"/>
    </source>
</evidence>
<dbReference type="GO" id="GO:0005886">
    <property type="term" value="C:plasma membrane"/>
    <property type="evidence" value="ECO:0007669"/>
    <property type="project" value="UniProtKB-SubCell"/>
</dbReference>
<evidence type="ECO:0000256" key="4">
    <source>
        <dbReference type="ARBA" id="ARBA00022692"/>
    </source>
</evidence>
<keyword evidence="4 7" id="KW-0812">Transmembrane</keyword>
<dbReference type="EMBL" id="FPCK01000003">
    <property type="protein sequence ID" value="SFV37300.1"/>
    <property type="molecule type" value="Genomic_DNA"/>
</dbReference>
<dbReference type="AlphaFoldDB" id="A0A1I7NRQ9"/>
<comment type="subcellular location">
    <subcellularLocation>
        <location evidence="1">Cell membrane</location>
        <topology evidence="1">Multi-pass membrane protein</topology>
    </subcellularLocation>
</comment>
<evidence type="ECO:0000256" key="7">
    <source>
        <dbReference type="SAM" id="Phobius"/>
    </source>
</evidence>
<keyword evidence="6 7" id="KW-0472">Membrane</keyword>
<dbReference type="STRING" id="429728.SAMN05216456_2851"/>
<feature type="transmembrane region" description="Helical" evidence="7">
    <location>
        <begin position="75"/>
        <end position="96"/>
    </location>
</feature>
<keyword evidence="5 7" id="KW-1133">Transmembrane helix</keyword>
<reference evidence="8 9" key="1">
    <citation type="submission" date="2016-10" db="EMBL/GenBank/DDBJ databases">
        <authorList>
            <person name="de Groot N.N."/>
        </authorList>
    </citation>
    <scope>NUCLEOTIDE SEQUENCE [LARGE SCALE GENOMIC DNA]</scope>
    <source>
        <strain evidence="8 9">IPL20</strain>
    </source>
</reference>
<keyword evidence="9" id="KW-1185">Reference proteome</keyword>
<gene>
    <name evidence="8" type="ORF">SAMN05216456_2851</name>
</gene>
<evidence type="ECO:0000256" key="6">
    <source>
        <dbReference type="ARBA" id="ARBA00023136"/>
    </source>
</evidence>
<dbReference type="PANTHER" id="PTHR34583:SF2">
    <property type="entry name" value="ANTIPORTER SUBUNIT MNHC2-RELATED"/>
    <property type="match status" value="1"/>
</dbReference>
<feature type="transmembrane region" description="Helical" evidence="7">
    <location>
        <begin position="28"/>
        <end position="46"/>
    </location>
</feature>
<sequence>MNFVYAAGISAIMGCGIYLLLSRHTMRILLGVMLLSAGVNLVIFLAGRIGPNPPPIIEAGSYTLSPEAANPLPQALVLTAIVIGFSLVAFASALALQTFRTSGTLDQRELADAEALGSPYESKTEGSR</sequence>
<evidence type="ECO:0000313" key="8">
    <source>
        <dbReference type="EMBL" id="SFV37300.1"/>
    </source>
</evidence>
<dbReference type="InterPro" id="IPR039428">
    <property type="entry name" value="NUOK/Mnh_C1-like"/>
</dbReference>
<accession>A0A1I7NRQ9</accession>
<protein>
    <submittedName>
        <fullName evidence="8">Multicomponent Na+:H+ antiporter subunit C</fullName>
    </submittedName>
</protein>
<feature type="transmembrane region" description="Helical" evidence="7">
    <location>
        <begin position="6"/>
        <end position="21"/>
    </location>
</feature>
<organism evidence="8 9">
    <name type="scientific">Devosia crocina</name>
    <dbReference type="NCBI Taxonomy" id="429728"/>
    <lineage>
        <taxon>Bacteria</taxon>
        <taxon>Pseudomonadati</taxon>
        <taxon>Pseudomonadota</taxon>
        <taxon>Alphaproteobacteria</taxon>
        <taxon>Hyphomicrobiales</taxon>
        <taxon>Devosiaceae</taxon>
        <taxon>Devosia</taxon>
    </lineage>
</organism>
<dbReference type="Pfam" id="PF00420">
    <property type="entry name" value="Oxidored_q2"/>
    <property type="match status" value="1"/>
</dbReference>
<dbReference type="Gene3D" id="1.10.287.3510">
    <property type="match status" value="1"/>
</dbReference>
<evidence type="ECO:0000313" key="9">
    <source>
        <dbReference type="Proteomes" id="UP000199074"/>
    </source>
</evidence>